<evidence type="ECO:0000313" key="6">
    <source>
        <dbReference type="Proteomes" id="UP000501690"/>
    </source>
</evidence>
<dbReference type="Pfam" id="PF00571">
    <property type="entry name" value="CBS"/>
    <property type="match status" value="2"/>
</dbReference>
<evidence type="ECO:0000313" key="5">
    <source>
        <dbReference type="EMBL" id="QCE16823.1"/>
    </source>
</evidence>
<dbReference type="InterPro" id="IPR050511">
    <property type="entry name" value="AMPK_gamma/SDS23_families"/>
</dbReference>
<dbReference type="PANTHER" id="PTHR13780">
    <property type="entry name" value="AMP-ACTIVATED PROTEIN KINASE, GAMMA REGULATORY SUBUNIT"/>
    <property type="match status" value="1"/>
</dbReference>
<feature type="domain" description="CBS" evidence="4">
    <location>
        <begin position="158"/>
        <end position="218"/>
    </location>
</feature>
<dbReference type="AlphaFoldDB" id="A0A4D6NSK4"/>
<dbReference type="Gramene" id="Vigun09g266000.2.v1.2">
    <property type="protein sequence ID" value="Vigun09g266000.2.v1.2"/>
    <property type="gene ID" value="Vigun09g266000.v1.2"/>
</dbReference>
<organism evidence="5 6">
    <name type="scientific">Vigna unguiculata</name>
    <name type="common">Cowpea</name>
    <dbReference type="NCBI Taxonomy" id="3917"/>
    <lineage>
        <taxon>Eukaryota</taxon>
        <taxon>Viridiplantae</taxon>
        <taxon>Streptophyta</taxon>
        <taxon>Embryophyta</taxon>
        <taxon>Tracheophyta</taxon>
        <taxon>Spermatophyta</taxon>
        <taxon>Magnoliopsida</taxon>
        <taxon>eudicotyledons</taxon>
        <taxon>Gunneridae</taxon>
        <taxon>Pentapetalae</taxon>
        <taxon>rosids</taxon>
        <taxon>fabids</taxon>
        <taxon>Fabales</taxon>
        <taxon>Fabaceae</taxon>
        <taxon>Papilionoideae</taxon>
        <taxon>50 kb inversion clade</taxon>
        <taxon>NPAAA clade</taxon>
        <taxon>indigoferoid/millettioid clade</taxon>
        <taxon>Phaseoleae</taxon>
        <taxon>Vigna</taxon>
    </lineage>
</organism>
<dbReference type="SMART" id="SM00116">
    <property type="entry name" value="CBS"/>
    <property type="match status" value="3"/>
</dbReference>
<protein>
    <recommendedName>
        <fullName evidence="4">CBS domain-containing protein</fullName>
    </recommendedName>
</protein>
<dbReference type="CDD" id="cd02205">
    <property type="entry name" value="CBS_pair_SF"/>
    <property type="match status" value="1"/>
</dbReference>
<dbReference type="InterPro" id="IPR000644">
    <property type="entry name" value="CBS_dom"/>
</dbReference>
<feature type="domain" description="CBS" evidence="4">
    <location>
        <begin position="236"/>
        <end position="295"/>
    </location>
</feature>
<dbReference type="OrthoDB" id="449052at2759"/>
<keyword evidence="6" id="KW-1185">Reference proteome</keyword>
<dbReference type="SUPFAM" id="SSF54631">
    <property type="entry name" value="CBS-domain pair"/>
    <property type="match status" value="2"/>
</dbReference>
<evidence type="ECO:0000256" key="2">
    <source>
        <dbReference type="ARBA" id="ARBA00023122"/>
    </source>
</evidence>
<reference evidence="5 6" key="1">
    <citation type="submission" date="2019-04" db="EMBL/GenBank/DDBJ databases">
        <title>An improved genome assembly and genetic linkage map for asparagus bean, Vigna unguiculata ssp. sesquipedialis.</title>
        <authorList>
            <person name="Xia Q."/>
            <person name="Zhang R."/>
            <person name="Dong Y."/>
        </authorList>
    </citation>
    <scope>NUCLEOTIDE SEQUENCE [LARGE SCALE GENOMIC DNA]</scope>
    <source>
        <tissue evidence="5">Leaf</tissue>
    </source>
</reference>
<sequence>MQSVKTAEVLNVSEGGLEDKAKNLTSSLDNGDRQHVQIDSGTALQQFLDRIPINSIPGIKNSPVLELKAGDSLRDAIHTLYEKDVFSAAIVDMDSDAVNMTFSDQYIGLVDFTSMVLWCLEEYEKITDNLKSIKNGGFFSVLDQIPQIGQTKISELAMSFLWEPFFPVNLDDTVLHALLLLSKHQVHVLPVVQQREDGIIGFVTQNAVVQHLLQSSELEWFDNIADKNLSDLRFEGLENPSCVFADQTVADALKTFCQNQTSAVAVVDRETKKLLGNVRKSDVHILVKNNDIFRSRTILTVGEFIHMETEKAETKPSIERDQGAFLTAGSLRLKNSFIPRMDLPVASNENETLKQIMEHTTETNSSFSFLVNDKEQVTGFLTLRDIILQFAPPCVNSTINGGGFFEFALEQSGCHVKDGTMIRNH</sequence>
<dbReference type="Proteomes" id="UP000501690">
    <property type="component" value="Linkage Group LG11"/>
</dbReference>
<evidence type="ECO:0000256" key="1">
    <source>
        <dbReference type="ARBA" id="ARBA00022737"/>
    </source>
</evidence>
<dbReference type="PROSITE" id="PS51371">
    <property type="entry name" value="CBS"/>
    <property type="match status" value="2"/>
</dbReference>
<keyword evidence="1" id="KW-0677">Repeat</keyword>
<dbReference type="EMBL" id="CP039355">
    <property type="protein sequence ID" value="QCE16823.1"/>
    <property type="molecule type" value="Genomic_DNA"/>
</dbReference>
<dbReference type="InterPro" id="IPR046342">
    <property type="entry name" value="CBS_dom_sf"/>
</dbReference>
<evidence type="ECO:0000259" key="4">
    <source>
        <dbReference type="PROSITE" id="PS51371"/>
    </source>
</evidence>
<proteinExistence type="predicted"/>
<keyword evidence="2 3" id="KW-0129">CBS domain</keyword>
<evidence type="ECO:0000256" key="3">
    <source>
        <dbReference type="PROSITE-ProRule" id="PRU00703"/>
    </source>
</evidence>
<dbReference type="Gene3D" id="3.10.580.10">
    <property type="entry name" value="CBS-domain"/>
    <property type="match status" value="2"/>
</dbReference>
<name>A0A4D6NSK4_VIGUN</name>
<gene>
    <name evidence="5" type="ORF">DEO72_LG11g3842</name>
</gene>
<accession>A0A4D6NSK4</accession>
<dbReference type="PANTHER" id="PTHR13780:SF124">
    <property type="entry name" value="OS01G0633400 PROTEIN"/>
    <property type="match status" value="1"/>
</dbReference>